<dbReference type="PANTHER" id="PTHR30408:SF13">
    <property type="entry name" value="TYPE I RESTRICTION ENZYME HINDI SPECIFICITY SUBUNIT"/>
    <property type="match status" value="1"/>
</dbReference>
<evidence type="ECO:0000259" key="5">
    <source>
        <dbReference type="Pfam" id="PF01420"/>
    </source>
</evidence>
<name>A0A9X6ZYG8_BACCE</name>
<protein>
    <recommendedName>
        <fullName evidence="5">Type I restriction modification DNA specificity domain-containing protein</fullName>
    </recommendedName>
</protein>
<organism evidence="6 7">
    <name type="scientific">Bacillus cereus</name>
    <dbReference type="NCBI Taxonomy" id="1396"/>
    <lineage>
        <taxon>Bacteria</taxon>
        <taxon>Bacillati</taxon>
        <taxon>Bacillota</taxon>
        <taxon>Bacilli</taxon>
        <taxon>Bacillales</taxon>
        <taxon>Bacillaceae</taxon>
        <taxon>Bacillus</taxon>
        <taxon>Bacillus cereus group</taxon>
    </lineage>
</organism>
<feature type="domain" description="Type I restriction modification DNA specificity" evidence="5">
    <location>
        <begin position="215"/>
        <end position="376"/>
    </location>
</feature>
<sequence>MNNWNEEQLGALCDIGSSKRIYQKEYVEDGIPFYRSKEIIQQYKNEPITEPLYISNDKFVELKQKFGVPQEGDILLTSVGTLGIPYQVQAHDEFYFKDGNLTWFKEFSPKVDCTFIFYWLQSPLGKKEIDAITIGSTQKALTIEALKKLKICIPSINTQRTICSILKGLDDKIKLNYEISKTLKQIERTVYKHWFVDFEICQEGKFEESELGLIPKGWKVCSLETVAEINSRTIKKECPFNTIRYVDISSVGEGVLNQITDYNLEDAPSRAKRLVKTGDIIWSTVRPNRKSYLYIHDPEENLVVSTGFAVITPKSLPASYLYSYLTTATFVEYLISKAEGSAYPAVNAQTFKSSKVLIPEKNILNKYDEIIKNYRIMIAKLQKQNQDLVKIKDYLLPRLFSNEIEITEATRMVKEVLTNG</sequence>
<evidence type="ECO:0000256" key="3">
    <source>
        <dbReference type="ARBA" id="ARBA00023125"/>
    </source>
</evidence>
<evidence type="ECO:0000313" key="7">
    <source>
        <dbReference type="Proteomes" id="UP000224413"/>
    </source>
</evidence>
<dbReference type="GO" id="GO:0009307">
    <property type="term" value="P:DNA restriction-modification system"/>
    <property type="evidence" value="ECO:0007669"/>
    <property type="project" value="UniProtKB-KW"/>
</dbReference>
<reference evidence="6 7" key="1">
    <citation type="submission" date="2017-09" db="EMBL/GenBank/DDBJ databases">
        <title>Large-scale bioinformatics analysis of Bacillus genomes uncovers conserved roles of natural products in bacterial physiology.</title>
        <authorList>
            <consortium name="Agbiome Team Llc"/>
            <person name="Bleich R.M."/>
            <person name="Grubbs K.J."/>
            <person name="Santa Maria K.C."/>
            <person name="Allen S.E."/>
            <person name="Farag S."/>
            <person name="Shank E.A."/>
            <person name="Bowers A."/>
        </authorList>
    </citation>
    <scope>NUCLEOTIDE SEQUENCE [LARGE SCALE GENOMIC DNA]</scope>
    <source>
        <strain evidence="6 7">AFS083741</strain>
    </source>
</reference>
<dbReference type="EMBL" id="NUWJ01000143">
    <property type="protein sequence ID" value="PFK16419.1"/>
    <property type="molecule type" value="Genomic_DNA"/>
</dbReference>
<dbReference type="Pfam" id="PF01420">
    <property type="entry name" value="Methylase_S"/>
    <property type="match status" value="2"/>
</dbReference>
<comment type="caution">
    <text evidence="6">The sequence shown here is derived from an EMBL/GenBank/DDBJ whole genome shotgun (WGS) entry which is preliminary data.</text>
</comment>
<dbReference type="Gene3D" id="3.90.220.20">
    <property type="entry name" value="DNA methylase specificity domains"/>
    <property type="match status" value="2"/>
</dbReference>
<dbReference type="AlphaFoldDB" id="A0A9X6ZYG8"/>
<feature type="coiled-coil region" evidence="4">
    <location>
        <begin position="364"/>
        <end position="391"/>
    </location>
</feature>
<dbReference type="PANTHER" id="PTHR30408">
    <property type="entry name" value="TYPE-1 RESTRICTION ENZYME ECOKI SPECIFICITY PROTEIN"/>
    <property type="match status" value="1"/>
</dbReference>
<proteinExistence type="inferred from homology"/>
<dbReference type="InterPro" id="IPR052021">
    <property type="entry name" value="Type-I_RS_S_subunit"/>
</dbReference>
<keyword evidence="2" id="KW-0680">Restriction system</keyword>
<keyword evidence="4" id="KW-0175">Coiled coil</keyword>
<comment type="similarity">
    <text evidence="1">Belongs to the type-I restriction system S methylase family.</text>
</comment>
<keyword evidence="3" id="KW-0238">DNA-binding</keyword>
<evidence type="ECO:0000256" key="1">
    <source>
        <dbReference type="ARBA" id="ARBA00010923"/>
    </source>
</evidence>
<dbReference type="InterPro" id="IPR044946">
    <property type="entry name" value="Restrct_endonuc_typeI_TRD_sf"/>
</dbReference>
<evidence type="ECO:0000256" key="2">
    <source>
        <dbReference type="ARBA" id="ARBA00022747"/>
    </source>
</evidence>
<dbReference type="Proteomes" id="UP000224413">
    <property type="component" value="Unassembled WGS sequence"/>
</dbReference>
<gene>
    <name evidence="6" type="ORF">COI98_16810</name>
</gene>
<accession>A0A9X6ZYG8</accession>
<dbReference type="InterPro" id="IPR000055">
    <property type="entry name" value="Restrct_endonuc_typeI_TRD"/>
</dbReference>
<feature type="domain" description="Type I restriction modification DNA specificity" evidence="5">
    <location>
        <begin position="2"/>
        <end position="185"/>
    </location>
</feature>
<evidence type="ECO:0000313" key="6">
    <source>
        <dbReference type="EMBL" id="PFK16419.1"/>
    </source>
</evidence>
<evidence type="ECO:0000256" key="4">
    <source>
        <dbReference type="SAM" id="Coils"/>
    </source>
</evidence>
<dbReference type="SUPFAM" id="SSF116734">
    <property type="entry name" value="DNA methylase specificity domain"/>
    <property type="match status" value="2"/>
</dbReference>
<dbReference type="RefSeq" id="WP_098583677.1">
    <property type="nucleotide sequence ID" value="NZ_NUWJ01000143.1"/>
</dbReference>
<dbReference type="GO" id="GO:0003677">
    <property type="term" value="F:DNA binding"/>
    <property type="evidence" value="ECO:0007669"/>
    <property type="project" value="UniProtKB-KW"/>
</dbReference>